<dbReference type="AlphaFoldDB" id="A0A8H5FDH5"/>
<keyword evidence="4" id="KW-1185">Reference proteome</keyword>
<accession>A0A8H5FDH5</accession>
<dbReference type="EMBL" id="JAACJK010000110">
    <property type="protein sequence ID" value="KAF5332786.1"/>
    <property type="molecule type" value="Genomic_DNA"/>
</dbReference>
<dbReference type="InterPro" id="IPR044862">
    <property type="entry name" value="Pro_4_hyd_alph_FE2OG_OXY"/>
</dbReference>
<evidence type="ECO:0000256" key="1">
    <source>
        <dbReference type="SAM" id="MobiDB-lite"/>
    </source>
</evidence>
<evidence type="ECO:0000259" key="2">
    <source>
        <dbReference type="PROSITE" id="PS51471"/>
    </source>
</evidence>
<dbReference type="Proteomes" id="UP000541558">
    <property type="component" value="Unassembled WGS sequence"/>
</dbReference>
<reference evidence="3 4" key="1">
    <citation type="journal article" date="2020" name="ISME J.">
        <title>Uncovering the hidden diversity of litter-decomposition mechanisms in mushroom-forming fungi.</title>
        <authorList>
            <person name="Floudas D."/>
            <person name="Bentzer J."/>
            <person name="Ahren D."/>
            <person name="Johansson T."/>
            <person name="Persson P."/>
            <person name="Tunlid A."/>
        </authorList>
    </citation>
    <scope>NUCLEOTIDE SEQUENCE [LARGE SCALE GENOMIC DNA]</scope>
    <source>
        <strain evidence="3 4">CBS 175.51</strain>
    </source>
</reference>
<proteinExistence type="predicted"/>
<protein>
    <recommendedName>
        <fullName evidence="2">Fe2OG dioxygenase domain-containing protein</fullName>
    </recommendedName>
</protein>
<evidence type="ECO:0000313" key="3">
    <source>
        <dbReference type="EMBL" id="KAF5332786.1"/>
    </source>
</evidence>
<dbReference type="OrthoDB" id="27483at2759"/>
<name>A0A8H5FDH5_9AGAR</name>
<dbReference type="Gene3D" id="2.60.120.620">
    <property type="entry name" value="q2cbj1_9rhob like domain"/>
    <property type="match status" value="1"/>
</dbReference>
<dbReference type="PANTHER" id="PTHR33099">
    <property type="entry name" value="FE2OG DIOXYGENASE DOMAIN-CONTAINING PROTEIN"/>
    <property type="match status" value="1"/>
</dbReference>
<dbReference type="InterPro" id="IPR005123">
    <property type="entry name" value="Oxoglu/Fe-dep_dioxygenase_dom"/>
</dbReference>
<feature type="compositionally biased region" description="Polar residues" evidence="1">
    <location>
        <begin position="23"/>
        <end position="38"/>
    </location>
</feature>
<dbReference type="PANTHER" id="PTHR33099:SF14">
    <property type="entry name" value="PROLYL 4-HYDROXYLASE ALPHA SUBUNIT FE(2+) 2OG DIOXYGENASE DOMAIN-CONTAINING PROTEIN"/>
    <property type="match status" value="1"/>
</dbReference>
<dbReference type="Pfam" id="PF13640">
    <property type="entry name" value="2OG-FeII_Oxy_3"/>
    <property type="match status" value="1"/>
</dbReference>
<dbReference type="PROSITE" id="PS51471">
    <property type="entry name" value="FE2OG_OXY"/>
    <property type="match status" value="1"/>
</dbReference>
<gene>
    <name evidence="3" type="ORF">D9611_005218</name>
</gene>
<evidence type="ECO:0000313" key="4">
    <source>
        <dbReference type="Proteomes" id="UP000541558"/>
    </source>
</evidence>
<organism evidence="3 4">
    <name type="scientific">Ephemerocybe angulata</name>
    <dbReference type="NCBI Taxonomy" id="980116"/>
    <lineage>
        <taxon>Eukaryota</taxon>
        <taxon>Fungi</taxon>
        <taxon>Dikarya</taxon>
        <taxon>Basidiomycota</taxon>
        <taxon>Agaricomycotina</taxon>
        <taxon>Agaricomycetes</taxon>
        <taxon>Agaricomycetidae</taxon>
        <taxon>Agaricales</taxon>
        <taxon>Agaricineae</taxon>
        <taxon>Psathyrellaceae</taxon>
        <taxon>Ephemerocybe</taxon>
    </lineage>
</organism>
<sequence>MMPEREGLPQLTLNTLCTLPTTIMSSSDNDGATPTTASEPDHSDAIKELLQCVAESNEEVVSRNNCSGTYALSESTGGLAYRKAADSVNAGWLDFAKPVEEHELAELVKACDQATFGRGNEDVLDLSYRQAWKLDTSRFLAQFDVVKSGLLDVVHDELLPPDNTSLKIDAQLYKLNVYGPGSHFKSHLDTPRSDKMFGSLVIIFPTVHAGGDLTLRSQEGASWTFESSKLVASNTTDNAEAPRNLAWVAFYSDIEHEVSVVESGYRVSLTYNLYYAEDSAPTLPNLVMQSATPEEAKLRNSIKNLLASPFVLPSGGALGFGLSYKYPIGMSTDDVDFEPITGHLKGKDALVKRICDSFGLECHVRGLYDTSNYFEHESDSESEGDELLTNGAYLAEKTIYVGAPSSYEDDMVKALNRGGNLRILDPFMPLQPQIDRKPECDWWAKGPARPVAVLWATPANSLVAVPSPALAYGNEHDVGWYYADLVLVALVPPYEERLANVGNDA</sequence>
<comment type="caution">
    <text evidence="3">The sequence shown here is derived from an EMBL/GenBank/DDBJ whole genome shotgun (WGS) entry which is preliminary data.</text>
</comment>
<feature type="region of interest" description="Disordered" evidence="1">
    <location>
        <begin position="23"/>
        <end position="42"/>
    </location>
</feature>
<feature type="domain" description="Fe2OG dioxygenase" evidence="2">
    <location>
        <begin position="167"/>
        <end position="275"/>
    </location>
</feature>